<dbReference type="PANTHER" id="PTHR30136">
    <property type="entry name" value="HELIX-TURN-HELIX TRANSCRIPTIONAL REGULATOR, ICLR FAMILY"/>
    <property type="match status" value="1"/>
</dbReference>
<dbReference type="GO" id="GO:0003700">
    <property type="term" value="F:DNA-binding transcription factor activity"/>
    <property type="evidence" value="ECO:0007669"/>
    <property type="project" value="TreeGrafter"/>
</dbReference>
<evidence type="ECO:0000259" key="4">
    <source>
        <dbReference type="PROSITE" id="PS51077"/>
    </source>
</evidence>
<organism evidence="6 7">
    <name type="scientific">Kribbella kalugense</name>
    <dbReference type="NCBI Taxonomy" id="2512221"/>
    <lineage>
        <taxon>Bacteria</taxon>
        <taxon>Bacillati</taxon>
        <taxon>Actinomycetota</taxon>
        <taxon>Actinomycetes</taxon>
        <taxon>Propionibacteriales</taxon>
        <taxon>Kribbellaceae</taxon>
        <taxon>Kribbella</taxon>
    </lineage>
</organism>
<keyword evidence="3" id="KW-0804">Transcription</keyword>
<dbReference type="PROSITE" id="PS51078">
    <property type="entry name" value="ICLR_ED"/>
    <property type="match status" value="1"/>
</dbReference>
<gene>
    <name evidence="6" type="ORF">EV650_3378</name>
</gene>
<evidence type="ECO:0000259" key="5">
    <source>
        <dbReference type="PROSITE" id="PS51078"/>
    </source>
</evidence>
<dbReference type="Pfam" id="PF09339">
    <property type="entry name" value="HTH_IclR"/>
    <property type="match status" value="1"/>
</dbReference>
<dbReference type="InterPro" id="IPR050707">
    <property type="entry name" value="HTH_MetabolicPath_Reg"/>
</dbReference>
<dbReference type="InterPro" id="IPR014757">
    <property type="entry name" value="Tscrpt_reg_IclR_C"/>
</dbReference>
<evidence type="ECO:0000256" key="3">
    <source>
        <dbReference type="ARBA" id="ARBA00023163"/>
    </source>
</evidence>
<accession>A0A4R8A4T9</accession>
<evidence type="ECO:0000256" key="1">
    <source>
        <dbReference type="ARBA" id="ARBA00023015"/>
    </source>
</evidence>
<dbReference type="AlphaFoldDB" id="A0A4R8A4T9"/>
<keyword evidence="7" id="KW-1185">Reference proteome</keyword>
<evidence type="ECO:0000256" key="2">
    <source>
        <dbReference type="ARBA" id="ARBA00023125"/>
    </source>
</evidence>
<dbReference type="InterPro" id="IPR005471">
    <property type="entry name" value="Tscrpt_reg_IclR_N"/>
</dbReference>
<dbReference type="RefSeq" id="WP_134119666.1">
    <property type="nucleotide sequence ID" value="NZ_SODF01000001.1"/>
</dbReference>
<dbReference type="EMBL" id="SODF01000001">
    <property type="protein sequence ID" value="TDW24498.1"/>
    <property type="molecule type" value="Genomic_DNA"/>
</dbReference>
<dbReference type="OrthoDB" id="8479143at2"/>
<dbReference type="Proteomes" id="UP000295447">
    <property type="component" value="Unassembled WGS sequence"/>
</dbReference>
<evidence type="ECO:0000313" key="7">
    <source>
        <dbReference type="Proteomes" id="UP000295447"/>
    </source>
</evidence>
<dbReference type="InterPro" id="IPR036388">
    <property type="entry name" value="WH-like_DNA-bd_sf"/>
</dbReference>
<feature type="domain" description="IclR-ED" evidence="5">
    <location>
        <begin position="69"/>
        <end position="243"/>
    </location>
</feature>
<dbReference type="Gene3D" id="1.10.10.10">
    <property type="entry name" value="Winged helix-like DNA-binding domain superfamily/Winged helix DNA-binding domain"/>
    <property type="match status" value="1"/>
</dbReference>
<dbReference type="GO" id="GO:0045892">
    <property type="term" value="P:negative regulation of DNA-templated transcription"/>
    <property type="evidence" value="ECO:0007669"/>
    <property type="project" value="TreeGrafter"/>
</dbReference>
<dbReference type="InterPro" id="IPR029016">
    <property type="entry name" value="GAF-like_dom_sf"/>
</dbReference>
<dbReference type="SUPFAM" id="SSF55781">
    <property type="entry name" value="GAF domain-like"/>
    <property type="match status" value="1"/>
</dbReference>
<dbReference type="PANTHER" id="PTHR30136:SF34">
    <property type="entry name" value="TRANSCRIPTIONAL REGULATOR"/>
    <property type="match status" value="1"/>
</dbReference>
<keyword evidence="2" id="KW-0238">DNA-binding</keyword>
<dbReference type="Pfam" id="PF01614">
    <property type="entry name" value="IclR_C"/>
    <property type="match status" value="1"/>
</dbReference>
<evidence type="ECO:0000313" key="6">
    <source>
        <dbReference type="EMBL" id="TDW24498.1"/>
    </source>
</evidence>
<keyword evidence="1" id="KW-0805">Transcription regulation</keyword>
<dbReference type="PROSITE" id="PS51077">
    <property type="entry name" value="HTH_ICLR"/>
    <property type="match status" value="1"/>
</dbReference>
<dbReference type="Gene3D" id="3.30.450.40">
    <property type="match status" value="1"/>
</dbReference>
<dbReference type="SMART" id="SM00346">
    <property type="entry name" value="HTH_ICLR"/>
    <property type="match status" value="1"/>
</dbReference>
<feature type="domain" description="HTH iclR-type" evidence="4">
    <location>
        <begin position="7"/>
        <end position="68"/>
    </location>
</feature>
<reference evidence="6 7" key="1">
    <citation type="submission" date="2019-03" db="EMBL/GenBank/DDBJ databases">
        <title>Genomic Encyclopedia of Type Strains, Phase III (KMG-III): the genomes of soil and plant-associated and newly described type strains.</title>
        <authorList>
            <person name="Whitman W."/>
        </authorList>
    </citation>
    <scope>NUCLEOTIDE SEQUENCE [LARGE SCALE GENOMIC DNA]</scope>
    <source>
        <strain evidence="6 7">VKM Ac-2570</strain>
    </source>
</reference>
<protein>
    <submittedName>
        <fullName evidence="6">IclR family transcriptional regulator</fullName>
    </submittedName>
</protein>
<name>A0A4R8A4T9_9ACTN</name>
<proteinExistence type="predicted"/>
<dbReference type="GO" id="GO:0003677">
    <property type="term" value="F:DNA binding"/>
    <property type="evidence" value="ECO:0007669"/>
    <property type="project" value="UniProtKB-KW"/>
</dbReference>
<dbReference type="SUPFAM" id="SSF46785">
    <property type="entry name" value="Winged helix' DNA-binding domain"/>
    <property type="match status" value="1"/>
</dbReference>
<sequence>MKPAQPNQSLIDGLACLQALAAHAQPVGSRELGRMLGLEPTRVNRLLKTLAFVGLAQQNEQRKYLPGPAIHVLAAQSMRGSGLIRRALGPLESLFDLDLQVAMGVLWDDQVCYLYHHSPGESAGAGLGREPLYPAASSGLGQVLLAEWPEEQVRELFTDEHRRRIDPSQKPVSLNELLKQLAQVREQGYALTQTRESSKVRTLGVALKGDNAAIGVAGRFADRDVARIHERVAETARQISTQR</sequence>
<comment type="caution">
    <text evidence="6">The sequence shown here is derived from an EMBL/GenBank/DDBJ whole genome shotgun (WGS) entry which is preliminary data.</text>
</comment>
<dbReference type="InterPro" id="IPR036390">
    <property type="entry name" value="WH_DNA-bd_sf"/>
</dbReference>